<dbReference type="EMBL" id="CM044701">
    <property type="protein sequence ID" value="KAI5684284.1"/>
    <property type="molecule type" value="Genomic_DNA"/>
</dbReference>
<accession>A0ACC0CHJ7</accession>
<comment type="caution">
    <text evidence="1">The sequence shown here is derived from an EMBL/GenBank/DDBJ whole genome shotgun (WGS) entry which is preliminary data.</text>
</comment>
<proteinExistence type="predicted"/>
<keyword evidence="2" id="KW-1185">Reference proteome</keyword>
<evidence type="ECO:0000313" key="1">
    <source>
        <dbReference type="EMBL" id="KAI5684284.1"/>
    </source>
</evidence>
<protein>
    <submittedName>
        <fullName evidence="1">Uncharacterized protein</fullName>
    </submittedName>
</protein>
<evidence type="ECO:0000313" key="2">
    <source>
        <dbReference type="Proteomes" id="UP001060085"/>
    </source>
</evidence>
<gene>
    <name evidence="1" type="ORF">M9H77_05512</name>
</gene>
<reference evidence="2" key="1">
    <citation type="journal article" date="2023" name="Nat. Plants">
        <title>Single-cell RNA sequencing provides a high-resolution roadmap for understanding the multicellular compartmentation of specialized metabolism.</title>
        <authorList>
            <person name="Sun S."/>
            <person name="Shen X."/>
            <person name="Li Y."/>
            <person name="Li Y."/>
            <person name="Wang S."/>
            <person name="Li R."/>
            <person name="Zhang H."/>
            <person name="Shen G."/>
            <person name="Guo B."/>
            <person name="Wei J."/>
            <person name="Xu J."/>
            <person name="St-Pierre B."/>
            <person name="Chen S."/>
            <person name="Sun C."/>
        </authorList>
    </citation>
    <scope>NUCLEOTIDE SEQUENCE [LARGE SCALE GENOMIC DNA]</scope>
</reference>
<organism evidence="1 2">
    <name type="scientific">Catharanthus roseus</name>
    <name type="common">Madagascar periwinkle</name>
    <name type="synonym">Vinca rosea</name>
    <dbReference type="NCBI Taxonomy" id="4058"/>
    <lineage>
        <taxon>Eukaryota</taxon>
        <taxon>Viridiplantae</taxon>
        <taxon>Streptophyta</taxon>
        <taxon>Embryophyta</taxon>
        <taxon>Tracheophyta</taxon>
        <taxon>Spermatophyta</taxon>
        <taxon>Magnoliopsida</taxon>
        <taxon>eudicotyledons</taxon>
        <taxon>Gunneridae</taxon>
        <taxon>Pentapetalae</taxon>
        <taxon>asterids</taxon>
        <taxon>lamiids</taxon>
        <taxon>Gentianales</taxon>
        <taxon>Apocynaceae</taxon>
        <taxon>Rauvolfioideae</taxon>
        <taxon>Vinceae</taxon>
        <taxon>Catharanthinae</taxon>
        <taxon>Catharanthus</taxon>
    </lineage>
</organism>
<name>A0ACC0CHJ7_CATRO</name>
<dbReference type="Proteomes" id="UP001060085">
    <property type="component" value="Linkage Group LG01"/>
</dbReference>
<sequence>MDEMFKIKRIRDHNPRPINDQQFPTRPTMSACAPSVLPHVLESEILLLLFVEFDTHKQKPSKEVQEISKRAPIVSHPWAFDRVLSTWGLMTSIPITRLRVLKRGNSYLPSHLSFFD</sequence>